<dbReference type="InterPro" id="IPR000504">
    <property type="entry name" value="RRM_dom"/>
</dbReference>
<keyword evidence="1" id="KW-0694">RNA-binding</keyword>
<reference evidence="4 5" key="1">
    <citation type="journal article" date="2011" name="Proc. Natl. Acad. Sci. U.S.A.">
        <title>Comparative genomics of xylose-fermenting fungi for enhanced biofuel production.</title>
        <authorList>
            <person name="Wohlbach D.J."/>
            <person name="Kuo A."/>
            <person name="Sato T.K."/>
            <person name="Potts K.M."/>
            <person name="Salamov A.A."/>
            <person name="LaButti K.M."/>
            <person name="Sun H."/>
            <person name="Clum A."/>
            <person name="Pangilinan J.L."/>
            <person name="Lindquist E.A."/>
            <person name="Lucas S."/>
            <person name="Lapidus A."/>
            <person name="Jin M."/>
            <person name="Gunawan C."/>
            <person name="Balan V."/>
            <person name="Dale B.E."/>
            <person name="Jeffries T.W."/>
            <person name="Zinkel R."/>
            <person name="Barry K.W."/>
            <person name="Grigoriev I.V."/>
            <person name="Gasch A.P."/>
        </authorList>
    </citation>
    <scope>NUCLEOTIDE SEQUENCE [LARGE SCALE GENOMIC DNA]</scope>
    <source>
        <strain evidence="5">ATCC 10573 / BCRC 21748 / CBS 615 / JCM 9827 / NBRC 10315 / NRRL Y-1498 / VKM Y-70</strain>
    </source>
</reference>
<protein>
    <recommendedName>
        <fullName evidence="3">RRM domain-containing protein</fullName>
    </recommendedName>
</protein>
<evidence type="ECO:0000313" key="5">
    <source>
        <dbReference type="Proteomes" id="UP000000707"/>
    </source>
</evidence>
<dbReference type="GO" id="GO:0003723">
    <property type="term" value="F:RNA binding"/>
    <property type="evidence" value="ECO:0007669"/>
    <property type="project" value="UniProtKB-UniRule"/>
</dbReference>
<dbReference type="GeneID" id="18246102"/>
<evidence type="ECO:0000256" key="2">
    <source>
        <dbReference type="SAM" id="MobiDB-lite"/>
    </source>
</evidence>
<dbReference type="SUPFAM" id="SSF54928">
    <property type="entry name" value="RNA-binding domain, RBD"/>
    <property type="match status" value="1"/>
</dbReference>
<dbReference type="EMBL" id="GL996527">
    <property type="protein sequence ID" value="EGV62400.1"/>
    <property type="molecule type" value="Genomic_DNA"/>
</dbReference>
<accession>G3B8H9</accession>
<proteinExistence type="predicted"/>
<dbReference type="InterPro" id="IPR012677">
    <property type="entry name" value="Nucleotide-bd_a/b_plait_sf"/>
</dbReference>
<gene>
    <name evidence="4" type="ORF">CANTEDRAFT_109340</name>
</gene>
<evidence type="ECO:0000313" key="4">
    <source>
        <dbReference type="EMBL" id="EGV62400.1"/>
    </source>
</evidence>
<organism evidence="5">
    <name type="scientific">Candida tenuis (strain ATCC 10573 / BCRC 21748 / CBS 615 / JCM 9827 / NBRC 10315 / NRRL Y-1498 / VKM Y-70)</name>
    <name type="common">Yeast</name>
    <name type="synonym">Yamadazyma tenuis</name>
    <dbReference type="NCBI Taxonomy" id="590646"/>
    <lineage>
        <taxon>Eukaryota</taxon>
        <taxon>Fungi</taxon>
        <taxon>Dikarya</taxon>
        <taxon>Ascomycota</taxon>
        <taxon>Saccharomycotina</taxon>
        <taxon>Pichiomycetes</taxon>
        <taxon>Debaryomycetaceae</taxon>
        <taxon>Yamadazyma</taxon>
    </lineage>
</organism>
<feature type="region of interest" description="Disordered" evidence="2">
    <location>
        <begin position="1"/>
        <end position="20"/>
    </location>
</feature>
<evidence type="ECO:0000259" key="3">
    <source>
        <dbReference type="PROSITE" id="PS50102"/>
    </source>
</evidence>
<name>G3B8H9_CANTC</name>
<dbReference type="Pfam" id="PF00076">
    <property type="entry name" value="RRM_1"/>
    <property type="match status" value="1"/>
</dbReference>
<dbReference type="HOGENOM" id="CLU_041869_3_1_1"/>
<dbReference type="RefSeq" id="XP_006688570.1">
    <property type="nucleotide sequence ID" value="XM_006688507.1"/>
</dbReference>
<keyword evidence="5" id="KW-1185">Reference proteome</keyword>
<dbReference type="InterPro" id="IPR035979">
    <property type="entry name" value="RBD_domain_sf"/>
</dbReference>
<dbReference type="AlphaFoldDB" id="G3B8H9"/>
<dbReference type="SMART" id="SM00360">
    <property type="entry name" value="RRM"/>
    <property type="match status" value="1"/>
</dbReference>
<dbReference type="OrthoDB" id="438553at2759"/>
<dbReference type="Gene3D" id="3.30.70.330">
    <property type="match status" value="1"/>
</dbReference>
<dbReference type="PROSITE" id="PS50102">
    <property type="entry name" value="RRM"/>
    <property type="match status" value="1"/>
</dbReference>
<dbReference type="KEGG" id="cten:18246102"/>
<dbReference type="eggNOG" id="KOG4206">
    <property type="taxonomic scope" value="Eukaryota"/>
</dbReference>
<dbReference type="STRING" id="590646.G3B8H9"/>
<dbReference type="Proteomes" id="UP000000707">
    <property type="component" value="Unassembled WGS sequence"/>
</dbReference>
<evidence type="ECO:0000256" key="1">
    <source>
        <dbReference type="PROSITE-ProRule" id="PRU00176"/>
    </source>
</evidence>
<sequence length="126" mass="14660">MDKKRSREDSDTHYSTKEKKVRLDPRISQTLYIQNLNDKISPETTRANLYLLCTSFGDVIDIIIKPKSKRMRGQAHVVFSNITEAQVALTRLQEQKFFGKSIKAAFAHKKSKLIKRIELHDQQEEV</sequence>
<feature type="domain" description="RRM" evidence="3">
    <location>
        <begin position="29"/>
        <end position="109"/>
    </location>
</feature>